<organism evidence="2 3">
    <name type="scientific">Streptomyces spororaveus</name>
    <dbReference type="NCBI Taxonomy" id="284039"/>
    <lineage>
        <taxon>Bacteria</taxon>
        <taxon>Bacillati</taxon>
        <taxon>Actinomycetota</taxon>
        <taxon>Actinomycetes</taxon>
        <taxon>Kitasatosporales</taxon>
        <taxon>Streptomycetaceae</taxon>
        <taxon>Streptomyces</taxon>
    </lineage>
</organism>
<feature type="compositionally biased region" description="Low complexity" evidence="1">
    <location>
        <begin position="166"/>
        <end position="178"/>
    </location>
</feature>
<dbReference type="RefSeq" id="WP_237404036.1">
    <property type="nucleotide sequence ID" value="NZ_BAAATO010000030.1"/>
</dbReference>
<evidence type="ECO:0000256" key="1">
    <source>
        <dbReference type="SAM" id="MobiDB-lite"/>
    </source>
</evidence>
<protein>
    <submittedName>
        <fullName evidence="2">Uncharacterized protein</fullName>
    </submittedName>
</protein>
<dbReference type="Proteomes" id="UP000608522">
    <property type="component" value="Unassembled WGS sequence"/>
</dbReference>
<keyword evidence="3" id="KW-1185">Reference proteome</keyword>
<gene>
    <name evidence="2" type="ORF">Sspor_54460</name>
</gene>
<dbReference type="EMBL" id="BNED01000005">
    <property type="protein sequence ID" value="GHI79885.1"/>
    <property type="molecule type" value="Genomic_DNA"/>
</dbReference>
<accession>A0ABQ3THK1</accession>
<evidence type="ECO:0000313" key="3">
    <source>
        <dbReference type="Proteomes" id="UP000608522"/>
    </source>
</evidence>
<name>A0ABQ3THK1_9ACTN</name>
<feature type="compositionally biased region" description="Basic and acidic residues" evidence="1">
    <location>
        <begin position="144"/>
        <end position="161"/>
    </location>
</feature>
<evidence type="ECO:0000313" key="2">
    <source>
        <dbReference type="EMBL" id="GHI79885.1"/>
    </source>
</evidence>
<proteinExistence type="predicted"/>
<reference evidence="3" key="1">
    <citation type="submission" date="2023-07" db="EMBL/GenBank/DDBJ databases">
        <title>Whole genome shotgun sequence of Streptomyces spororaveus NBRC 15456.</title>
        <authorList>
            <person name="Komaki H."/>
            <person name="Tamura T."/>
        </authorList>
    </citation>
    <scope>NUCLEOTIDE SEQUENCE [LARGE SCALE GENOMIC DNA]</scope>
    <source>
        <strain evidence="3">NBRC 15456</strain>
    </source>
</reference>
<sequence>MAEDNGAGQVAAALTLGLAGPMGAIAGAAYGATSAALRVEFDSMSEYKRMVDGLLDDLTGSDADHKKLADGKLPASKLGKGFAEVDALFKSYDTVVTQLQNLSKGLAGQIEALGIAVLSAGKGYDGVDEETKRRMAAIAREAKAHYVAERDPWPEEKRRLEAANQPPTSTTPTPSPSTAGGSYS</sequence>
<feature type="region of interest" description="Disordered" evidence="1">
    <location>
        <begin position="144"/>
        <end position="184"/>
    </location>
</feature>
<comment type="caution">
    <text evidence="2">The sequence shown here is derived from an EMBL/GenBank/DDBJ whole genome shotgun (WGS) entry which is preliminary data.</text>
</comment>